<dbReference type="AlphaFoldDB" id="A0A334CVF6"/>
<protein>
    <submittedName>
        <fullName evidence="1">Uncharacterized protein</fullName>
    </submittedName>
</protein>
<gene>
    <name evidence="1" type="ORF">AE32_02843</name>
</gene>
<accession>A0A334CVF6</accession>
<name>A0A334CVF6_ACINO</name>
<evidence type="ECO:0000313" key="2">
    <source>
        <dbReference type="Proteomes" id="UP000027208"/>
    </source>
</evidence>
<reference evidence="1 2" key="1">
    <citation type="submission" date="2014-04" db="EMBL/GenBank/DDBJ databases">
        <title>The Genome Sequence of Acinetobacter baumanii BIDMC 57.</title>
        <authorList>
            <consortium name="The Broad Institute Genomics Platform"/>
            <consortium name="The Broad Institute Genome Sequencing Center for Infectious Disease"/>
            <person name="Murphy C."/>
            <person name="Cosimi L."/>
            <person name="Cerqueira G."/>
            <person name="Feldgarden M."/>
            <person name="Earl A."/>
            <person name="Spencer M.D."/>
            <person name="Fodor A."/>
            <person name="Sautter R.L."/>
            <person name="Hung D."/>
            <person name="Onderdonk A.B."/>
            <person name="Ernst C."/>
            <person name="Delaney M."/>
            <person name="DuBois A."/>
            <person name="Young S.K."/>
            <person name="Zeng Q."/>
            <person name="Gargeya S."/>
            <person name="Abouelleil A."/>
            <person name="Alvarado L."/>
            <person name="Chapman S.B."/>
            <person name="Gainer-Dewar J."/>
            <person name="Goldberg J."/>
            <person name="Griggs A."/>
            <person name="Gujja S."/>
            <person name="Hansen M."/>
            <person name="Howarth C."/>
            <person name="Imamovic A."/>
            <person name="Larimer J."/>
            <person name="Pearson M."/>
            <person name="Poon T.W."/>
            <person name="Priest M."/>
            <person name="Roberts A."/>
            <person name="Saif S."/>
            <person name="Shea T."/>
            <person name="Sykes S."/>
            <person name="Wortman J."/>
            <person name="Nusbaum C."/>
            <person name="Birren B."/>
        </authorList>
    </citation>
    <scope>NUCLEOTIDE SEQUENCE [LARGE SCALE GENOMIC DNA]</scope>
    <source>
        <strain evidence="1 2">BIDMC 57</strain>
    </source>
</reference>
<dbReference type="EMBL" id="JMUI01000014">
    <property type="protein sequence ID" value="KDM53689.1"/>
    <property type="molecule type" value="Genomic_DNA"/>
</dbReference>
<evidence type="ECO:0000313" key="1">
    <source>
        <dbReference type="EMBL" id="KDM53689.1"/>
    </source>
</evidence>
<organism evidence="1 2">
    <name type="scientific">Acinetobacter nosocomialis</name>
    <dbReference type="NCBI Taxonomy" id="106654"/>
    <lineage>
        <taxon>Bacteria</taxon>
        <taxon>Pseudomonadati</taxon>
        <taxon>Pseudomonadota</taxon>
        <taxon>Gammaproteobacteria</taxon>
        <taxon>Moraxellales</taxon>
        <taxon>Moraxellaceae</taxon>
        <taxon>Acinetobacter</taxon>
        <taxon>Acinetobacter calcoaceticus/baumannii complex</taxon>
    </lineage>
</organism>
<sequence>MTMRSSRFSKLILAFVLFLFTITITGVHAWAPVLLENIEHQHELSIIVEDDASSHWSLQHSDDSLKSSADHDAEAHTWKNFDEPIYHHSVKPISSDSDFSIDPIFILSFALPLVLFFFQLFEKPVYRVFLKRRSPLVFSNSYTFSKDLIVLRN</sequence>
<proteinExistence type="predicted"/>
<dbReference type="Proteomes" id="UP000027208">
    <property type="component" value="Unassembled WGS sequence"/>
</dbReference>
<comment type="caution">
    <text evidence="1">The sequence shown here is derived from an EMBL/GenBank/DDBJ whole genome shotgun (WGS) entry which is preliminary data.</text>
</comment>